<gene>
    <name evidence="3" type="ORF">EAX61_04560</name>
</gene>
<dbReference type="OrthoDB" id="9813918at2"/>
<dbReference type="Pfam" id="PF12850">
    <property type="entry name" value="Metallophos_2"/>
    <property type="match status" value="1"/>
</dbReference>
<dbReference type="PIRSF" id="PIRSF000883">
    <property type="entry name" value="Pesterase_MJ0912"/>
    <property type="match status" value="1"/>
</dbReference>
<dbReference type="EMBL" id="REFV01000003">
    <property type="protein sequence ID" value="RMB62962.1"/>
    <property type="molecule type" value="Genomic_DNA"/>
</dbReference>
<dbReference type="GO" id="GO:0005737">
    <property type="term" value="C:cytoplasm"/>
    <property type="evidence" value="ECO:0007669"/>
    <property type="project" value="TreeGrafter"/>
</dbReference>
<dbReference type="Gene3D" id="3.60.21.10">
    <property type="match status" value="1"/>
</dbReference>
<dbReference type="Proteomes" id="UP000281985">
    <property type="component" value="Unassembled WGS sequence"/>
</dbReference>
<dbReference type="InterPro" id="IPR011152">
    <property type="entry name" value="Pesterase_MJ0912"/>
</dbReference>
<dbReference type="InterPro" id="IPR050126">
    <property type="entry name" value="Ap4A_hydrolase"/>
</dbReference>
<dbReference type="AlphaFoldDB" id="A0A3M0GJZ6"/>
<dbReference type="PANTHER" id="PTHR42850:SF2">
    <property type="entry name" value="BLL5683 PROTEIN"/>
    <property type="match status" value="1"/>
</dbReference>
<evidence type="ECO:0000259" key="2">
    <source>
        <dbReference type="Pfam" id="PF12850"/>
    </source>
</evidence>
<dbReference type="InterPro" id="IPR024654">
    <property type="entry name" value="Calcineurin-like_PHP_lpxH"/>
</dbReference>
<dbReference type="GO" id="GO:0016791">
    <property type="term" value="F:phosphatase activity"/>
    <property type="evidence" value="ECO:0007669"/>
    <property type="project" value="TreeGrafter"/>
</dbReference>
<comment type="caution">
    <text evidence="3">The sequence shown here is derived from an EMBL/GenBank/DDBJ whole genome shotgun (WGS) entry which is preliminary data.</text>
</comment>
<sequence length="275" mass="30588">MSKKIIDLGTLSRKVLLFGGVYSNLQALETLKSIAEKHGIPSENCICTGDIVGYCAQPEETVQLFKIWGAQSIAGNVEIQLREGAEDCGCDFREGSRCDGFSQLWYPYAQSKLSKNSLEVMSHLPDHIQFTYAGKKVTVVHGSYFNVSEFIFKSTPWQVKVPNFEATDSDVIIGGHCGLPFATEQDDKLWLNPGVIGMPANDGNTEVWYAILDDSDGVFHYKHHTFAYNHKLTSELMHNGVLPEEYARTILTGIWDNTEILPPFESGLQGFGVKL</sequence>
<comment type="similarity">
    <text evidence="1">Belongs to the metallophosphoesterase superfamily. YfcE family.</text>
</comment>
<evidence type="ECO:0000313" key="3">
    <source>
        <dbReference type="EMBL" id="RMB62962.1"/>
    </source>
</evidence>
<accession>A0A3M0GJZ6</accession>
<dbReference type="InterPro" id="IPR029052">
    <property type="entry name" value="Metallo-depent_PP-like"/>
</dbReference>
<reference evidence="3 4" key="1">
    <citation type="submission" date="2018-10" db="EMBL/GenBank/DDBJ databases">
        <title>Dokdonia luteus sp. nov., isolated from sea water.</title>
        <authorList>
            <person name="Zhou L.Y."/>
            <person name="Du Z.J."/>
        </authorList>
    </citation>
    <scope>NUCLEOTIDE SEQUENCE [LARGE SCALE GENOMIC DNA]</scope>
    <source>
        <strain evidence="3 4">SH27</strain>
    </source>
</reference>
<dbReference type="SUPFAM" id="SSF56300">
    <property type="entry name" value="Metallo-dependent phosphatases"/>
    <property type="match status" value="1"/>
</dbReference>
<proteinExistence type="inferred from homology"/>
<evidence type="ECO:0000313" key="4">
    <source>
        <dbReference type="Proteomes" id="UP000281985"/>
    </source>
</evidence>
<feature type="domain" description="Calcineurin-like phosphoesterase" evidence="2">
    <location>
        <begin position="39"/>
        <end position="213"/>
    </location>
</feature>
<dbReference type="PANTHER" id="PTHR42850">
    <property type="entry name" value="METALLOPHOSPHOESTERASE"/>
    <property type="match status" value="1"/>
</dbReference>
<dbReference type="CDD" id="cd00838">
    <property type="entry name" value="MPP_superfamily"/>
    <property type="match status" value="1"/>
</dbReference>
<name>A0A3M0GJZ6_9FLAO</name>
<organism evidence="3 4">
    <name type="scientific">Dokdonia sinensis</name>
    <dbReference type="NCBI Taxonomy" id="2479847"/>
    <lineage>
        <taxon>Bacteria</taxon>
        <taxon>Pseudomonadati</taxon>
        <taxon>Bacteroidota</taxon>
        <taxon>Flavobacteriia</taxon>
        <taxon>Flavobacteriales</taxon>
        <taxon>Flavobacteriaceae</taxon>
        <taxon>Dokdonia</taxon>
    </lineage>
</organism>
<protein>
    <submittedName>
        <fullName evidence="3">Metallophosphoesterase</fullName>
    </submittedName>
</protein>
<evidence type="ECO:0000256" key="1">
    <source>
        <dbReference type="ARBA" id="ARBA00008950"/>
    </source>
</evidence>
<dbReference type="RefSeq" id="WP_121916596.1">
    <property type="nucleotide sequence ID" value="NZ_REFV01000003.1"/>
</dbReference>
<keyword evidence="4" id="KW-1185">Reference proteome</keyword>